<evidence type="ECO:0000259" key="3">
    <source>
        <dbReference type="Pfam" id="PF01855"/>
    </source>
</evidence>
<dbReference type="FunFam" id="3.40.50.920:FF:000010">
    <property type="entry name" value="Pyruvate ferredoxin oxidoreductase, alpha subunit"/>
    <property type="match status" value="1"/>
</dbReference>
<dbReference type="CDD" id="cd07034">
    <property type="entry name" value="TPP_PYR_PFOR_IOR-alpha_like"/>
    <property type="match status" value="1"/>
</dbReference>
<dbReference type="SUPFAM" id="SSF52518">
    <property type="entry name" value="Thiamin diphosphate-binding fold (THDP-binding)"/>
    <property type="match status" value="1"/>
</dbReference>
<feature type="domain" description="Pyruvate:ferredoxin oxidoreductase core" evidence="4">
    <location>
        <begin position="263"/>
        <end position="366"/>
    </location>
</feature>
<sequence length="390" mass="42740">MVKVVAKTGNEAMAEAMRQINPDVVAAYPITPATEIVMIFAKYVADGLVDTEFVAVESEHSAMSACVGASAAGGRVMTGTSSQGLVYMYEILPIASSLRLPIVMCDVNRAISGPINIHCDHSDTMAAQDFGWIQMFSENSQEAYDGLIQAIRIAEDPRLRLPTMVTTDGFIISHCMDKIELLDDADVKNFIGAERKAADSLLNLDKPVTIGLIDLQDYYFEHRCQVADAMKNAKQVILEVADEFAKKFGRKYGLIDGYLLDDAEYVVVALGSTCGTAKVVVDEMRAKGVKAGLLKIRVFRPFPAEEIAAALSKAKAVAILDRSDTWSAQGGHVFTEVRSGMFDLKARPKMINYIYGLGGREINLEHLRQVFGDLQNVDKQPLVQYLGVRE</sequence>
<dbReference type="Gene3D" id="3.40.50.920">
    <property type="match status" value="1"/>
</dbReference>
<dbReference type="InterPro" id="IPR009014">
    <property type="entry name" value="Transketo_C/PFOR_II"/>
</dbReference>
<reference evidence="5 6" key="1">
    <citation type="journal article" date="2016" name="Nat. Commun.">
        <title>Thousands of microbial genomes shed light on interconnected biogeochemical processes in an aquifer system.</title>
        <authorList>
            <person name="Anantharaman K."/>
            <person name="Brown C.T."/>
            <person name="Hug L.A."/>
            <person name="Sharon I."/>
            <person name="Castelle C.J."/>
            <person name="Probst A.J."/>
            <person name="Thomas B.C."/>
            <person name="Singh A."/>
            <person name="Wilkins M.J."/>
            <person name="Karaoz U."/>
            <person name="Brodie E.L."/>
            <person name="Williams K.H."/>
            <person name="Hubbard S.S."/>
            <person name="Banfield J.F."/>
        </authorList>
    </citation>
    <scope>NUCLEOTIDE SEQUENCE [LARGE SCALE GENOMIC DNA]</scope>
</reference>
<organism evidence="5 6">
    <name type="scientific">candidate division WOR-1 bacterium RIFOXYC12_FULL_54_18</name>
    <dbReference type="NCBI Taxonomy" id="1802584"/>
    <lineage>
        <taxon>Bacteria</taxon>
        <taxon>Bacillati</taxon>
        <taxon>Saganbacteria</taxon>
    </lineage>
</organism>
<dbReference type="Gene3D" id="3.40.50.970">
    <property type="match status" value="1"/>
</dbReference>
<dbReference type="AlphaFoldDB" id="A0A1F4T870"/>
<name>A0A1F4T870_UNCSA</name>
<dbReference type="GO" id="GO:0016903">
    <property type="term" value="F:oxidoreductase activity, acting on the aldehyde or oxo group of donors"/>
    <property type="evidence" value="ECO:0007669"/>
    <property type="project" value="UniProtKB-ARBA"/>
</dbReference>
<dbReference type="Pfam" id="PF01855">
    <property type="entry name" value="POR_N"/>
    <property type="match status" value="1"/>
</dbReference>
<evidence type="ECO:0000256" key="1">
    <source>
        <dbReference type="ARBA" id="ARBA00009032"/>
    </source>
</evidence>
<protein>
    <submittedName>
        <fullName evidence="5">Pyruvate ferredoxin oxidoreductase</fullName>
    </submittedName>
</protein>
<gene>
    <name evidence="5" type="primary">porA</name>
    <name evidence="5" type="ORF">A3K49_07410</name>
</gene>
<evidence type="ECO:0000313" key="5">
    <source>
        <dbReference type="EMBL" id="OGC28757.1"/>
    </source>
</evidence>
<evidence type="ECO:0000313" key="6">
    <source>
        <dbReference type="Proteomes" id="UP000178602"/>
    </source>
</evidence>
<dbReference type="SUPFAM" id="SSF52922">
    <property type="entry name" value="TK C-terminal domain-like"/>
    <property type="match status" value="1"/>
</dbReference>
<accession>A0A1F4T870</accession>
<proteinExistence type="inferred from homology"/>
<evidence type="ECO:0000259" key="4">
    <source>
        <dbReference type="Pfam" id="PF17147"/>
    </source>
</evidence>
<dbReference type="InterPro" id="IPR002880">
    <property type="entry name" value="Pyrv_Fd/Flavodoxin_OxRdtase_N"/>
</dbReference>
<keyword evidence="2" id="KW-0560">Oxidoreductase</keyword>
<comment type="caution">
    <text evidence="5">The sequence shown here is derived from an EMBL/GenBank/DDBJ whole genome shotgun (WGS) entry which is preliminary data.</text>
</comment>
<dbReference type="Pfam" id="PF17147">
    <property type="entry name" value="PFOR_II"/>
    <property type="match status" value="1"/>
</dbReference>
<dbReference type="GO" id="GO:0019752">
    <property type="term" value="P:carboxylic acid metabolic process"/>
    <property type="evidence" value="ECO:0007669"/>
    <property type="project" value="UniProtKB-ARBA"/>
</dbReference>
<dbReference type="FunFam" id="3.40.50.970:FF:000012">
    <property type="entry name" value="Pyruvate:ferredoxin (Flavodoxin) oxidoreductase"/>
    <property type="match status" value="1"/>
</dbReference>
<keyword evidence="5" id="KW-0670">Pyruvate</keyword>
<dbReference type="GO" id="GO:0006979">
    <property type="term" value="P:response to oxidative stress"/>
    <property type="evidence" value="ECO:0007669"/>
    <property type="project" value="TreeGrafter"/>
</dbReference>
<dbReference type="InterPro" id="IPR029061">
    <property type="entry name" value="THDP-binding"/>
</dbReference>
<feature type="domain" description="Pyruvate flavodoxin/ferredoxin oxidoreductase pyrimidine binding" evidence="3">
    <location>
        <begin position="15"/>
        <end position="241"/>
    </location>
</feature>
<dbReference type="Proteomes" id="UP000178602">
    <property type="component" value="Unassembled WGS sequence"/>
</dbReference>
<dbReference type="PANTHER" id="PTHR32154">
    <property type="entry name" value="PYRUVATE-FLAVODOXIN OXIDOREDUCTASE-RELATED"/>
    <property type="match status" value="1"/>
</dbReference>
<dbReference type="EMBL" id="MEUG01000001">
    <property type="protein sequence ID" value="OGC28757.1"/>
    <property type="molecule type" value="Genomic_DNA"/>
</dbReference>
<comment type="similarity">
    <text evidence="1">Belongs to the pyruvate:ferredoxin/flavodoxin oxidoreductase family.</text>
</comment>
<evidence type="ECO:0000256" key="2">
    <source>
        <dbReference type="ARBA" id="ARBA00023002"/>
    </source>
</evidence>
<dbReference type="InterPro" id="IPR033412">
    <property type="entry name" value="PFOR_II"/>
</dbReference>
<dbReference type="InterPro" id="IPR050722">
    <property type="entry name" value="Pyruvate:ferred/Flavod_OxRd"/>
</dbReference>
<dbReference type="PANTHER" id="PTHR32154:SF0">
    <property type="entry name" value="PYRUVATE-FLAVODOXIN OXIDOREDUCTASE-RELATED"/>
    <property type="match status" value="1"/>
</dbReference>